<organism evidence="2 3">
    <name type="scientific">Pseudoxanthomonas broegbernensis</name>
    <dbReference type="NCBI Taxonomy" id="83619"/>
    <lineage>
        <taxon>Bacteria</taxon>
        <taxon>Pseudomonadati</taxon>
        <taxon>Pseudomonadota</taxon>
        <taxon>Gammaproteobacteria</taxon>
        <taxon>Lysobacterales</taxon>
        <taxon>Lysobacteraceae</taxon>
        <taxon>Pseudoxanthomonas</taxon>
    </lineage>
</organism>
<protein>
    <submittedName>
        <fullName evidence="2">Uncharacterized protein</fullName>
    </submittedName>
</protein>
<feature type="transmembrane region" description="Helical" evidence="1">
    <location>
        <begin position="35"/>
        <end position="53"/>
    </location>
</feature>
<evidence type="ECO:0000256" key="1">
    <source>
        <dbReference type="SAM" id="Phobius"/>
    </source>
</evidence>
<dbReference type="EMBL" id="MWIP01000089">
    <property type="protein sequence ID" value="KAF1683864.1"/>
    <property type="molecule type" value="Genomic_DNA"/>
</dbReference>
<dbReference type="AlphaFoldDB" id="A0A7V8GJQ4"/>
<name>A0A7V8GJQ4_9GAMM</name>
<comment type="caution">
    <text evidence="2">The sequence shown here is derived from an EMBL/GenBank/DDBJ whole genome shotgun (WGS) entry which is preliminary data.</text>
</comment>
<keyword evidence="1" id="KW-1133">Transmembrane helix</keyword>
<evidence type="ECO:0000313" key="3">
    <source>
        <dbReference type="Proteomes" id="UP000462066"/>
    </source>
</evidence>
<evidence type="ECO:0000313" key="2">
    <source>
        <dbReference type="EMBL" id="KAF1683864.1"/>
    </source>
</evidence>
<gene>
    <name evidence="2" type="ORF">B1992_15375</name>
</gene>
<proteinExistence type="predicted"/>
<dbReference type="Proteomes" id="UP000462066">
    <property type="component" value="Unassembled WGS sequence"/>
</dbReference>
<accession>A0A7V8GJQ4</accession>
<keyword evidence="1" id="KW-0812">Transmembrane</keyword>
<keyword evidence="1" id="KW-0472">Membrane</keyword>
<keyword evidence="3" id="KW-1185">Reference proteome</keyword>
<reference evidence="2 3" key="1">
    <citation type="submission" date="2017-10" db="EMBL/GenBank/DDBJ databases">
        <title>Whole genome sequencing of Pseudoxanthomonas broegbernensis DSM 12573(T).</title>
        <authorList>
            <person name="Kumar S."/>
            <person name="Bansal K."/>
            <person name="Kaur A."/>
            <person name="Patil P."/>
            <person name="Sharma S."/>
            <person name="Patil P.B."/>
        </authorList>
    </citation>
    <scope>NUCLEOTIDE SEQUENCE [LARGE SCALE GENOMIC DNA]</scope>
    <source>
        <strain evidence="2 3">DSM 12573</strain>
    </source>
</reference>
<sequence length="61" mass="6811">MFYRASHPLLLDSKVAHVSLDVFLFFFALSGYTSGFWILLGGGVLLFLLAPLINKLMHGVR</sequence>